<proteinExistence type="predicted"/>
<keyword evidence="1" id="KW-0472">Membrane</keyword>
<evidence type="ECO:0000313" key="2">
    <source>
        <dbReference type="EMBL" id="SUZ56113.1"/>
    </source>
</evidence>
<evidence type="ECO:0000256" key="1">
    <source>
        <dbReference type="SAM" id="Phobius"/>
    </source>
</evidence>
<sequence length="102" mass="11290">MALLGLGFLPSFLLAGLSASLLMLLRIISYHWGELLPICYDPTNWHSHEMLFGCAVAVIALFLLTAVRNWINHPMPAGKSLAALVVLWLSGRIFPFFPQSIP</sequence>
<dbReference type="EMBL" id="UINC01000480">
    <property type="protein sequence ID" value="SUZ56113.1"/>
    <property type="molecule type" value="Genomic_DNA"/>
</dbReference>
<dbReference type="Pfam" id="PF05940">
    <property type="entry name" value="NnrS"/>
    <property type="match status" value="1"/>
</dbReference>
<keyword evidence="1" id="KW-0812">Transmembrane</keyword>
<gene>
    <name evidence="2" type="ORF">METZ01_LOCUS8967</name>
</gene>
<keyword evidence="1" id="KW-1133">Transmembrane helix</keyword>
<evidence type="ECO:0008006" key="3">
    <source>
        <dbReference type="Google" id="ProtNLM"/>
    </source>
</evidence>
<dbReference type="AlphaFoldDB" id="A0A381NRJ7"/>
<reference evidence="2" key="1">
    <citation type="submission" date="2018-05" db="EMBL/GenBank/DDBJ databases">
        <authorList>
            <person name="Lanie J.A."/>
            <person name="Ng W.-L."/>
            <person name="Kazmierczak K.M."/>
            <person name="Andrzejewski T.M."/>
            <person name="Davidsen T.M."/>
            <person name="Wayne K.J."/>
            <person name="Tettelin H."/>
            <person name="Glass J.I."/>
            <person name="Rusch D."/>
            <person name="Podicherti R."/>
            <person name="Tsui H.-C.T."/>
            <person name="Winkler M.E."/>
        </authorList>
    </citation>
    <scope>NUCLEOTIDE SEQUENCE</scope>
</reference>
<name>A0A381NRJ7_9ZZZZ</name>
<protein>
    <recommendedName>
        <fullName evidence="3">NnrS family protein</fullName>
    </recommendedName>
</protein>
<dbReference type="InterPro" id="IPR010266">
    <property type="entry name" value="NnrS"/>
</dbReference>
<feature type="transmembrane region" description="Helical" evidence="1">
    <location>
        <begin position="50"/>
        <end position="68"/>
    </location>
</feature>
<accession>A0A381NRJ7</accession>
<organism evidence="2">
    <name type="scientific">marine metagenome</name>
    <dbReference type="NCBI Taxonomy" id="408172"/>
    <lineage>
        <taxon>unclassified sequences</taxon>
        <taxon>metagenomes</taxon>
        <taxon>ecological metagenomes</taxon>
    </lineage>
</organism>